<keyword evidence="3" id="KW-1185">Reference proteome</keyword>
<reference evidence="2 3" key="1">
    <citation type="submission" date="2016-11" db="EMBL/GenBank/DDBJ databases">
        <authorList>
            <person name="Jaros S."/>
            <person name="Januszkiewicz K."/>
            <person name="Wedrychowicz H."/>
        </authorList>
    </citation>
    <scope>NUCLEOTIDE SEQUENCE [LARGE SCALE GENOMIC DNA]</scope>
    <source>
        <strain evidence="2 3">CGMCC 4.5723</strain>
    </source>
</reference>
<dbReference type="EMBL" id="FQZK01000006">
    <property type="protein sequence ID" value="SHJ46422.1"/>
    <property type="molecule type" value="Genomic_DNA"/>
</dbReference>
<keyword evidence="1" id="KW-0812">Transmembrane</keyword>
<organism evidence="2 3">
    <name type="scientific">Nocardiopsis flavescens</name>
    <dbReference type="NCBI Taxonomy" id="758803"/>
    <lineage>
        <taxon>Bacteria</taxon>
        <taxon>Bacillati</taxon>
        <taxon>Actinomycetota</taxon>
        <taxon>Actinomycetes</taxon>
        <taxon>Streptosporangiales</taxon>
        <taxon>Nocardiopsidaceae</taxon>
        <taxon>Nocardiopsis</taxon>
    </lineage>
</organism>
<sequence>MTSRTAPTASATATTRPLRLLLGADSLACLASGALLTAGSPWLPGLLGLPAALLVPAGVFLLVFGAWLGLLAAGRGLTRAAVRTVVAVNAVWVAATAALGLGVLVDPNGFGTVFLLVQAAAVAVLAALEAAALSRTALA</sequence>
<evidence type="ECO:0008006" key="4">
    <source>
        <dbReference type="Google" id="ProtNLM"/>
    </source>
</evidence>
<proteinExistence type="predicted"/>
<evidence type="ECO:0000313" key="3">
    <source>
        <dbReference type="Proteomes" id="UP000184452"/>
    </source>
</evidence>
<feature type="transmembrane region" description="Helical" evidence="1">
    <location>
        <begin position="111"/>
        <end position="133"/>
    </location>
</feature>
<accession>A0A1M6JIH4</accession>
<dbReference type="AlphaFoldDB" id="A0A1M6JIH4"/>
<name>A0A1M6JIH4_9ACTN</name>
<dbReference type="Proteomes" id="UP000184452">
    <property type="component" value="Unassembled WGS sequence"/>
</dbReference>
<feature type="transmembrane region" description="Helical" evidence="1">
    <location>
        <begin position="20"/>
        <end position="43"/>
    </location>
</feature>
<keyword evidence="1" id="KW-0472">Membrane</keyword>
<feature type="transmembrane region" description="Helical" evidence="1">
    <location>
        <begin position="85"/>
        <end position="105"/>
    </location>
</feature>
<protein>
    <recommendedName>
        <fullName evidence="4">Integral membrane protein</fullName>
    </recommendedName>
</protein>
<feature type="transmembrane region" description="Helical" evidence="1">
    <location>
        <begin position="49"/>
        <end position="73"/>
    </location>
</feature>
<keyword evidence="1" id="KW-1133">Transmembrane helix</keyword>
<gene>
    <name evidence="2" type="ORF">SAMN05421803_106147</name>
</gene>
<dbReference type="RefSeq" id="WP_073379399.1">
    <property type="nucleotide sequence ID" value="NZ_FQZK01000006.1"/>
</dbReference>
<evidence type="ECO:0000313" key="2">
    <source>
        <dbReference type="EMBL" id="SHJ46422.1"/>
    </source>
</evidence>
<evidence type="ECO:0000256" key="1">
    <source>
        <dbReference type="SAM" id="Phobius"/>
    </source>
</evidence>